<dbReference type="PANTHER" id="PTHR19446">
    <property type="entry name" value="REVERSE TRANSCRIPTASES"/>
    <property type="match status" value="1"/>
</dbReference>
<dbReference type="Proteomes" id="UP001066276">
    <property type="component" value="Chromosome 9"/>
</dbReference>
<proteinExistence type="predicted"/>
<protein>
    <submittedName>
        <fullName evidence="1">Uncharacterized protein</fullName>
    </submittedName>
</protein>
<evidence type="ECO:0000313" key="2">
    <source>
        <dbReference type="Proteomes" id="UP001066276"/>
    </source>
</evidence>
<accession>A0AAV7N641</accession>
<dbReference type="EMBL" id="JANPWB010000013">
    <property type="protein sequence ID" value="KAJ1110724.1"/>
    <property type="molecule type" value="Genomic_DNA"/>
</dbReference>
<reference evidence="1" key="1">
    <citation type="journal article" date="2022" name="bioRxiv">
        <title>Sequencing and chromosome-scale assembly of the giantPleurodeles waltlgenome.</title>
        <authorList>
            <person name="Brown T."/>
            <person name="Elewa A."/>
            <person name="Iarovenko S."/>
            <person name="Subramanian E."/>
            <person name="Araus A.J."/>
            <person name="Petzold A."/>
            <person name="Susuki M."/>
            <person name="Suzuki K.-i.T."/>
            <person name="Hayashi T."/>
            <person name="Toyoda A."/>
            <person name="Oliveira C."/>
            <person name="Osipova E."/>
            <person name="Leigh N.D."/>
            <person name="Simon A."/>
            <person name="Yun M.H."/>
        </authorList>
    </citation>
    <scope>NUCLEOTIDE SEQUENCE</scope>
    <source>
        <strain evidence="1">20211129_DDA</strain>
        <tissue evidence="1">Liver</tissue>
    </source>
</reference>
<dbReference type="AlphaFoldDB" id="A0AAV7N641"/>
<evidence type="ECO:0000313" key="1">
    <source>
        <dbReference type="EMBL" id="KAJ1110724.1"/>
    </source>
</evidence>
<organism evidence="1 2">
    <name type="scientific">Pleurodeles waltl</name>
    <name type="common">Iberian ribbed newt</name>
    <dbReference type="NCBI Taxonomy" id="8319"/>
    <lineage>
        <taxon>Eukaryota</taxon>
        <taxon>Metazoa</taxon>
        <taxon>Chordata</taxon>
        <taxon>Craniata</taxon>
        <taxon>Vertebrata</taxon>
        <taxon>Euteleostomi</taxon>
        <taxon>Amphibia</taxon>
        <taxon>Batrachia</taxon>
        <taxon>Caudata</taxon>
        <taxon>Salamandroidea</taxon>
        <taxon>Salamandridae</taxon>
        <taxon>Pleurodelinae</taxon>
        <taxon>Pleurodeles</taxon>
    </lineage>
</organism>
<gene>
    <name evidence="1" type="ORF">NDU88_008072</name>
</gene>
<sequence>MTSKRSKTPRSDGLPVELYVELWDLIGPDLLDLYEEVVGKGLMLQSLREGMITLLYKQKGEKEDLKNCRAISFLNVDYKLLAKAMANRLKKVIEKIVHPDETCEIPGQQIADSLALVRDTIEYIKSQMFRWPWSD</sequence>
<keyword evidence="2" id="KW-1185">Reference proteome</keyword>
<comment type="caution">
    <text evidence="1">The sequence shown here is derived from an EMBL/GenBank/DDBJ whole genome shotgun (WGS) entry which is preliminary data.</text>
</comment>
<name>A0AAV7N641_PLEWA</name>